<dbReference type="Gene3D" id="1.20.1720.10">
    <property type="entry name" value="Multidrug resistance protein D"/>
    <property type="match status" value="1"/>
</dbReference>
<feature type="transmembrane region" description="Helical" evidence="5">
    <location>
        <begin position="211"/>
        <end position="235"/>
    </location>
</feature>
<evidence type="ECO:0000313" key="7">
    <source>
        <dbReference type="EMBL" id="CAI6341964.1"/>
    </source>
</evidence>
<comment type="caution">
    <text evidence="7">The sequence shown here is derived from an EMBL/GenBank/DDBJ whole genome shotgun (WGS) entry which is preliminary data.</text>
</comment>
<keyword evidence="3 5" id="KW-1133">Transmembrane helix</keyword>
<dbReference type="AlphaFoldDB" id="A0A9W4UUA1"/>
<evidence type="ECO:0000259" key="6">
    <source>
        <dbReference type="PROSITE" id="PS50850"/>
    </source>
</evidence>
<keyword evidence="4 5" id="KW-0472">Membrane</keyword>
<evidence type="ECO:0000256" key="1">
    <source>
        <dbReference type="ARBA" id="ARBA00004141"/>
    </source>
</evidence>
<gene>
    <name evidence="7" type="ORF">PDIGIT_LOCUS15165</name>
</gene>
<dbReference type="Pfam" id="PF07690">
    <property type="entry name" value="MFS_1"/>
    <property type="match status" value="1"/>
</dbReference>
<feature type="domain" description="Major facilitator superfamily (MFS) profile" evidence="6">
    <location>
        <begin position="145"/>
        <end position="417"/>
    </location>
</feature>
<evidence type="ECO:0000256" key="5">
    <source>
        <dbReference type="SAM" id="Phobius"/>
    </source>
</evidence>
<reference evidence="7" key="1">
    <citation type="submission" date="2023-01" db="EMBL/GenBank/DDBJ databases">
        <authorList>
            <person name="Van Ghelder C."/>
            <person name="Rancurel C."/>
        </authorList>
    </citation>
    <scope>NUCLEOTIDE SEQUENCE</scope>
    <source>
        <strain evidence="7">CNCM I-4278</strain>
    </source>
</reference>
<feature type="transmembrane region" description="Helical" evidence="5">
    <location>
        <begin position="383"/>
        <end position="400"/>
    </location>
</feature>
<dbReference type="Proteomes" id="UP001152607">
    <property type="component" value="Unassembled WGS sequence"/>
</dbReference>
<dbReference type="PANTHER" id="PTHR23502">
    <property type="entry name" value="MAJOR FACILITATOR SUPERFAMILY"/>
    <property type="match status" value="1"/>
</dbReference>
<feature type="transmembrane region" description="Helical" evidence="5">
    <location>
        <begin position="143"/>
        <end position="164"/>
    </location>
</feature>
<evidence type="ECO:0000256" key="2">
    <source>
        <dbReference type="ARBA" id="ARBA00022692"/>
    </source>
</evidence>
<keyword evidence="2 5" id="KW-0812">Transmembrane</keyword>
<sequence length="417" mass="46289">MGSLYEPSVRSSTWYVIDKRLSQRFTTLEGWREIGLGIYTMGSSNIRMFSPRNQFDPESFRDETDDIIYTTSPDAPPVPSKKTLSLIEYKTTAASSVYPTDEKSTPSPDQRLSTVSFYEVVIPKPEKPRLVEPYHVFTDKEKCIVVAIVSATGMLPVLTFYTYLPGIMSIATDLRVSVQAINFSITFFLLVQAIAPIFWLPLIDTLGRRSVYMYSLLVYIITTINLSLSTNYVMLLVSRGFQAAGVASIVSIGCAVIQDIVPAASRPAYYCIYQHVRNATLLISPIIGGAMTSSLDFRCVFILLFALALTYFALILIFLPETLRPIAGNGTVPLRGMNLPLLYRLKLFGSPPHESPLQSARHHPPISPQAILRPLHLFREKDILPNLLFPAIVHAIWIMVTASSSSPTSSAASPEPL</sequence>
<dbReference type="SUPFAM" id="SSF103473">
    <property type="entry name" value="MFS general substrate transporter"/>
    <property type="match status" value="1"/>
</dbReference>
<proteinExistence type="predicted"/>
<comment type="subcellular location">
    <subcellularLocation>
        <location evidence="1">Membrane</location>
        <topology evidence="1">Multi-pass membrane protein</topology>
    </subcellularLocation>
</comment>
<dbReference type="InterPro" id="IPR020846">
    <property type="entry name" value="MFS_dom"/>
</dbReference>
<dbReference type="GO" id="GO:0022857">
    <property type="term" value="F:transmembrane transporter activity"/>
    <property type="evidence" value="ECO:0007669"/>
    <property type="project" value="InterPro"/>
</dbReference>
<protein>
    <recommendedName>
        <fullName evidence="6">Major facilitator superfamily (MFS) profile domain-containing protein</fullName>
    </recommendedName>
</protein>
<evidence type="ECO:0000256" key="3">
    <source>
        <dbReference type="ARBA" id="ARBA00022989"/>
    </source>
</evidence>
<feature type="transmembrane region" description="Helical" evidence="5">
    <location>
        <begin position="176"/>
        <end position="199"/>
    </location>
</feature>
<keyword evidence="8" id="KW-1185">Reference proteome</keyword>
<evidence type="ECO:0000256" key="4">
    <source>
        <dbReference type="ARBA" id="ARBA00023136"/>
    </source>
</evidence>
<organism evidence="7 8">
    <name type="scientific">Periconia digitata</name>
    <dbReference type="NCBI Taxonomy" id="1303443"/>
    <lineage>
        <taxon>Eukaryota</taxon>
        <taxon>Fungi</taxon>
        <taxon>Dikarya</taxon>
        <taxon>Ascomycota</taxon>
        <taxon>Pezizomycotina</taxon>
        <taxon>Dothideomycetes</taxon>
        <taxon>Pleosporomycetidae</taxon>
        <taxon>Pleosporales</taxon>
        <taxon>Massarineae</taxon>
        <taxon>Periconiaceae</taxon>
        <taxon>Periconia</taxon>
    </lineage>
</organism>
<evidence type="ECO:0000313" key="8">
    <source>
        <dbReference type="Proteomes" id="UP001152607"/>
    </source>
</evidence>
<dbReference type="InterPro" id="IPR036259">
    <property type="entry name" value="MFS_trans_sf"/>
</dbReference>
<feature type="transmembrane region" description="Helical" evidence="5">
    <location>
        <begin position="301"/>
        <end position="319"/>
    </location>
</feature>
<dbReference type="PROSITE" id="PS50850">
    <property type="entry name" value="MFS"/>
    <property type="match status" value="1"/>
</dbReference>
<name>A0A9W4UUA1_9PLEO</name>
<dbReference type="InterPro" id="IPR011701">
    <property type="entry name" value="MFS"/>
</dbReference>
<dbReference type="OrthoDB" id="440553at2759"/>
<dbReference type="GO" id="GO:0005886">
    <property type="term" value="C:plasma membrane"/>
    <property type="evidence" value="ECO:0007669"/>
    <property type="project" value="TreeGrafter"/>
</dbReference>
<dbReference type="EMBL" id="CAOQHR010000012">
    <property type="protein sequence ID" value="CAI6341964.1"/>
    <property type="molecule type" value="Genomic_DNA"/>
</dbReference>
<accession>A0A9W4UUA1</accession>
<dbReference type="PANTHER" id="PTHR23502:SF26">
    <property type="entry name" value="MAJOR FACILITATOR SUPERFAMILY (MFS) PROFILE DOMAIN-CONTAINING PROTEIN"/>
    <property type="match status" value="1"/>
</dbReference>